<dbReference type="GeneID" id="24817695"/>
<dbReference type="RefSeq" id="WP_238603120.1">
    <property type="nucleotide sequence ID" value="NZ_CP010070.1"/>
</dbReference>
<organism evidence="1 2">
    <name type="scientific">Candidatus Methanoplasma termitum</name>
    <dbReference type="NCBI Taxonomy" id="1577791"/>
    <lineage>
        <taxon>Archaea</taxon>
        <taxon>Methanobacteriati</taxon>
        <taxon>Thermoplasmatota</taxon>
        <taxon>Thermoplasmata</taxon>
        <taxon>Methanomassiliicoccales</taxon>
        <taxon>Methanomassiliicoccaceae</taxon>
        <taxon>Candidatus Methanoplasma</taxon>
    </lineage>
</organism>
<dbReference type="KEGG" id="mear:Mpt1_c00200"/>
<protein>
    <submittedName>
        <fullName evidence="1">Uncharacterized protein</fullName>
    </submittedName>
</protein>
<dbReference type="HOGENOM" id="CLU_117974_0_0_2"/>
<keyword evidence="2" id="KW-1185">Reference proteome</keyword>
<gene>
    <name evidence="1" type="ORF">Mpt1_c00200</name>
</gene>
<dbReference type="AlphaFoldDB" id="A0A0A7LA78"/>
<dbReference type="EMBL" id="CP010070">
    <property type="protein sequence ID" value="AIZ55928.1"/>
    <property type="molecule type" value="Genomic_DNA"/>
</dbReference>
<evidence type="ECO:0000313" key="2">
    <source>
        <dbReference type="Proteomes" id="UP000030787"/>
    </source>
</evidence>
<dbReference type="Proteomes" id="UP000030787">
    <property type="component" value="Chromosome"/>
</dbReference>
<proteinExistence type="predicted"/>
<reference evidence="1 2" key="1">
    <citation type="journal article" date="2014" name="Appl. Environ. Microbiol.">
        <title>Comparative Genome Analysis of 'Candidatus Methanoplasma termitum' Indicates a New Mode of Energy Metabolism in the Seventh Order of Methanogens.</title>
        <authorList>
            <person name="Lang K."/>
            <person name="Schuldes J."/>
            <person name="Klingl A."/>
            <person name="Poehlein A."/>
            <person name="Daniel R."/>
            <person name="Brune A."/>
        </authorList>
    </citation>
    <scope>NUCLEOTIDE SEQUENCE [LARGE SCALE GENOMIC DNA]</scope>
    <source>
        <strain evidence="2">Mpt1</strain>
    </source>
</reference>
<accession>A0A0A7LA78</accession>
<sequence length="178" mass="20826">MSIDDTIESQMKKNQSLVERIGHYIPIYRGYKDKNLRREEDRAVRTEVARVLERVKLDLVTIQRATVNDLDLMRDTERIRAKADRYYIDVKKAVNGYSAFHAAIKIMESELDELIEWDAKLMDNAALLKKETKALVKRIDAGETKIKVPLRELEMTFDELIEDYNGRETVMRGFKEGE</sequence>
<evidence type="ECO:0000313" key="1">
    <source>
        <dbReference type="EMBL" id="AIZ55928.1"/>
    </source>
</evidence>
<dbReference type="STRING" id="1577791.Mpt1_c00200"/>
<name>A0A0A7LA78_9ARCH</name>